<dbReference type="PANTHER" id="PTHR46644:SF2">
    <property type="entry name" value="DNA REPAIR PROTEIN XRCC2"/>
    <property type="match status" value="1"/>
</dbReference>
<evidence type="ECO:0000313" key="3">
    <source>
        <dbReference type="Proteomes" id="UP001283361"/>
    </source>
</evidence>
<feature type="region of interest" description="Disordered" evidence="1">
    <location>
        <begin position="355"/>
        <end position="376"/>
    </location>
</feature>
<dbReference type="Gene3D" id="3.40.50.300">
    <property type="entry name" value="P-loop containing nucleotide triphosphate hydrolases"/>
    <property type="match status" value="2"/>
</dbReference>
<proteinExistence type="predicted"/>
<dbReference type="SUPFAM" id="SSF52540">
    <property type="entry name" value="P-loop containing nucleoside triphosphate hydrolases"/>
    <property type="match status" value="1"/>
</dbReference>
<dbReference type="PANTHER" id="PTHR46644">
    <property type="entry name" value="DNA REPAIR PROTEIN XRCC2"/>
    <property type="match status" value="1"/>
</dbReference>
<dbReference type="GO" id="GO:0005657">
    <property type="term" value="C:replication fork"/>
    <property type="evidence" value="ECO:0007669"/>
    <property type="project" value="InterPro"/>
</dbReference>
<feature type="compositionally biased region" description="Polar residues" evidence="1">
    <location>
        <begin position="210"/>
        <end position="221"/>
    </location>
</feature>
<feature type="compositionally biased region" description="Basic and acidic residues" evidence="1">
    <location>
        <begin position="224"/>
        <end position="237"/>
    </location>
</feature>
<dbReference type="GO" id="GO:0000724">
    <property type="term" value="P:double-strand break repair via homologous recombination"/>
    <property type="evidence" value="ECO:0007669"/>
    <property type="project" value="InterPro"/>
</dbReference>
<evidence type="ECO:0008006" key="4">
    <source>
        <dbReference type="Google" id="ProtNLM"/>
    </source>
</evidence>
<name>A0AAE1AKK8_9GAST</name>
<dbReference type="GO" id="GO:0033063">
    <property type="term" value="C:Rad51B-Rad51C-Rad51D-XRCC2 complex"/>
    <property type="evidence" value="ECO:0007669"/>
    <property type="project" value="InterPro"/>
</dbReference>
<dbReference type="GO" id="GO:0000400">
    <property type="term" value="F:four-way junction DNA binding"/>
    <property type="evidence" value="ECO:0007669"/>
    <property type="project" value="TreeGrafter"/>
</dbReference>
<organism evidence="2 3">
    <name type="scientific">Elysia crispata</name>
    <name type="common">lettuce slug</name>
    <dbReference type="NCBI Taxonomy" id="231223"/>
    <lineage>
        <taxon>Eukaryota</taxon>
        <taxon>Metazoa</taxon>
        <taxon>Spiralia</taxon>
        <taxon>Lophotrochozoa</taxon>
        <taxon>Mollusca</taxon>
        <taxon>Gastropoda</taxon>
        <taxon>Heterobranchia</taxon>
        <taxon>Euthyneura</taxon>
        <taxon>Panpulmonata</taxon>
        <taxon>Sacoglossa</taxon>
        <taxon>Placobranchoidea</taxon>
        <taxon>Plakobranchidae</taxon>
        <taxon>Elysia</taxon>
    </lineage>
</organism>
<evidence type="ECO:0000256" key="1">
    <source>
        <dbReference type="SAM" id="MobiDB-lite"/>
    </source>
</evidence>
<gene>
    <name evidence="2" type="ORF">RRG08_035152</name>
</gene>
<dbReference type="Proteomes" id="UP001283361">
    <property type="component" value="Unassembled WGS sequence"/>
</dbReference>
<evidence type="ECO:0000313" key="2">
    <source>
        <dbReference type="EMBL" id="KAK3789457.1"/>
    </source>
</evidence>
<dbReference type="InterPro" id="IPR030547">
    <property type="entry name" value="XRCC2"/>
</dbReference>
<reference evidence="2" key="1">
    <citation type="journal article" date="2023" name="G3 (Bethesda)">
        <title>A reference genome for the long-term kleptoplast-retaining sea slug Elysia crispata morphotype clarki.</title>
        <authorList>
            <person name="Eastman K.E."/>
            <person name="Pendleton A.L."/>
            <person name="Shaikh M.A."/>
            <person name="Suttiyut T."/>
            <person name="Ogas R."/>
            <person name="Tomko P."/>
            <person name="Gavelis G."/>
            <person name="Widhalm J.R."/>
            <person name="Wisecaver J.H."/>
        </authorList>
    </citation>
    <scope>NUCLEOTIDE SEQUENCE</scope>
    <source>
        <strain evidence="2">ECLA1</strain>
    </source>
</reference>
<feature type="region of interest" description="Disordered" evidence="1">
    <location>
        <begin position="134"/>
        <end position="239"/>
    </location>
</feature>
<feature type="compositionally biased region" description="Basic and acidic residues" evidence="1">
    <location>
        <begin position="183"/>
        <end position="193"/>
    </location>
</feature>
<dbReference type="AlphaFoldDB" id="A0AAE1AKK8"/>
<feature type="compositionally biased region" description="Basic and acidic residues" evidence="1">
    <location>
        <begin position="147"/>
        <end position="171"/>
    </location>
</feature>
<dbReference type="EMBL" id="JAWDGP010001675">
    <property type="protein sequence ID" value="KAK3789457.1"/>
    <property type="molecule type" value="Genomic_DNA"/>
</dbReference>
<accession>A0AAE1AKK8</accession>
<comment type="caution">
    <text evidence="2">The sequence shown here is derived from an EMBL/GenBank/DDBJ whole genome shotgun (WGS) entry which is preliminary data.</text>
</comment>
<feature type="compositionally biased region" description="Polar residues" evidence="1">
    <location>
        <begin position="36"/>
        <end position="57"/>
    </location>
</feature>
<feature type="region of interest" description="Disordered" evidence="1">
    <location>
        <begin position="35"/>
        <end position="57"/>
    </location>
</feature>
<keyword evidence="3" id="KW-1185">Reference proteome</keyword>
<protein>
    <recommendedName>
        <fullName evidence="4">RecA family profile 1 domain-containing protein</fullName>
    </recommendedName>
</protein>
<dbReference type="InterPro" id="IPR027417">
    <property type="entry name" value="P-loop_NTPase"/>
</dbReference>
<dbReference type="GO" id="GO:0005813">
    <property type="term" value="C:centrosome"/>
    <property type="evidence" value="ECO:0007669"/>
    <property type="project" value="TreeGrafter"/>
</dbReference>
<dbReference type="GO" id="GO:0042148">
    <property type="term" value="P:DNA strand invasion"/>
    <property type="evidence" value="ECO:0007669"/>
    <property type="project" value="TreeGrafter"/>
</dbReference>
<sequence length="470" mass="51243">MPKQTKREESGVQLLARLGSRPDLSSLDPDIFGCQSLPSSSHTQSTPSKGKSLTSTPGHLVEIFGPEGAGKTELALHYLACTCLPQSWNDVHIGGVGAKALIIDTDFKFSVLRFAVVLEKQILALCQKESEKEKSTSCDAKPSKSFSEAEHVRSKMDSGDRNVELKGDENSRINAARTSIGDEDLKQDPDSNHIQKKRDKSRAECDPSARIQTQASTSAGNSIKLEDGKETQEEKKSGNKTLTRLSLQDLECIVHESLERVQVVKPNSVQQLFMSLLSLEITLTSDLQTALVLLDSVTAFFWEDRLAENMGNLGRVKGSAAAGGMTHVAGVVGRLVSQLGLTVIMTKAPLVRGASTSSTAAGNRKRKWRDDKDEVDSGTSHVCNASASAIVEGGVVEEDHIEFLGKAWVNLNPVRIVLTEENPIICRRGSHISSIRTWEQGSERRITSAICSSWPSKRQFTFIDDALQFV</sequence>